<proteinExistence type="inferred from homology"/>
<dbReference type="PIRSF" id="PIRSF004846">
    <property type="entry name" value="ModA"/>
    <property type="match status" value="1"/>
</dbReference>
<dbReference type="InterPro" id="IPR050682">
    <property type="entry name" value="ModA/WtpA"/>
</dbReference>
<dbReference type="PANTHER" id="PTHR30632:SF14">
    <property type="entry name" value="TUNGSTATE_MOLYBDATE_CHROMATE-BINDING PROTEIN MODA"/>
    <property type="match status" value="1"/>
</dbReference>
<evidence type="ECO:0000256" key="3">
    <source>
        <dbReference type="ARBA" id="ARBA00022729"/>
    </source>
</evidence>
<dbReference type="Proteomes" id="UP000304864">
    <property type="component" value="Chromosome"/>
</dbReference>
<dbReference type="InterPro" id="IPR005950">
    <property type="entry name" value="ModA"/>
</dbReference>
<reference evidence="5 6" key="1">
    <citation type="submission" date="2019-05" db="EMBL/GenBank/DDBJ databases">
        <title>Thiomicrorhabdus sediminis sp. nov, a novel sulfur-oxidizing bacterium isolated from coastal sediment.</title>
        <authorList>
            <person name="Liu X."/>
        </authorList>
    </citation>
    <scope>NUCLEOTIDE SEQUENCE [LARGE SCALE GENOMIC DNA]</scope>
    <source>
        <strain evidence="5 6">G1</strain>
    </source>
</reference>
<evidence type="ECO:0000256" key="1">
    <source>
        <dbReference type="ARBA" id="ARBA00009175"/>
    </source>
</evidence>
<dbReference type="Gene3D" id="3.40.190.10">
    <property type="entry name" value="Periplasmic binding protein-like II"/>
    <property type="match status" value="2"/>
</dbReference>
<dbReference type="RefSeq" id="WP_138565581.1">
    <property type="nucleotide sequence ID" value="NZ_CP040602.1"/>
</dbReference>
<keyword evidence="3" id="KW-0732">Signal</keyword>
<dbReference type="Pfam" id="PF13531">
    <property type="entry name" value="SBP_bac_11"/>
    <property type="match status" value="1"/>
</dbReference>
<dbReference type="AlphaFoldDB" id="A0A4P9K9A5"/>
<evidence type="ECO:0000313" key="6">
    <source>
        <dbReference type="Proteomes" id="UP000304864"/>
    </source>
</evidence>
<evidence type="ECO:0000256" key="4">
    <source>
        <dbReference type="PIRSR" id="PIRSR004846-1"/>
    </source>
</evidence>
<dbReference type="SUPFAM" id="SSF53850">
    <property type="entry name" value="Periplasmic binding protein-like II"/>
    <property type="match status" value="1"/>
</dbReference>
<gene>
    <name evidence="5" type="primary">modA</name>
    <name evidence="5" type="ORF">FE785_09840</name>
</gene>
<keyword evidence="2 4" id="KW-0479">Metal-binding</keyword>
<dbReference type="EMBL" id="CP040602">
    <property type="protein sequence ID" value="QCU90907.1"/>
    <property type="molecule type" value="Genomic_DNA"/>
</dbReference>
<keyword evidence="6" id="KW-1185">Reference proteome</keyword>
<dbReference type="GO" id="GO:0030973">
    <property type="term" value="F:molybdate ion binding"/>
    <property type="evidence" value="ECO:0007669"/>
    <property type="project" value="InterPro"/>
</dbReference>
<dbReference type="PANTHER" id="PTHR30632">
    <property type="entry name" value="MOLYBDATE-BINDING PERIPLASMIC PROTEIN"/>
    <property type="match status" value="1"/>
</dbReference>
<feature type="binding site" evidence="4">
    <location>
        <position position="197"/>
    </location>
    <ligand>
        <name>molybdate</name>
        <dbReference type="ChEBI" id="CHEBI:36264"/>
    </ligand>
</feature>
<dbReference type="GO" id="GO:0015689">
    <property type="term" value="P:molybdate ion transport"/>
    <property type="evidence" value="ECO:0007669"/>
    <property type="project" value="InterPro"/>
</dbReference>
<evidence type="ECO:0000256" key="2">
    <source>
        <dbReference type="ARBA" id="ARBA00022723"/>
    </source>
</evidence>
<dbReference type="GO" id="GO:0046872">
    <property type="term" value="F:metal ion binding"/>
    <property type="evidence" value="ECO:0007669"/>
    <property type="project" value="UniProtKB-KW"/>
</dbReference>
<dbReference type="OrthoDB" id="9785015at2"/>
<dbReference type="CDD" id="cd13539">
    <property type="entry name" value="PBP2_AvModA"/>
    <property type="match status" value="1"/>
</dbReference>
<feature type="binding site" evidence="4">
    <location>
        <position position="85"/>
    </location>
    <ligand>
        <name>molybdate</name>
        <dbReference type="ChEBI" id="CHEBI:36264"/>
    </ligand>
</feature>
<organism evidence="5 6">
    <name type="scientific">Thiomicrorhabdus sediminis</name>
    <dbReference type="NCBI Taxonomy" id="2580412"/>
    <lineage>
        <taxon>Bacteria</taxon>
        <taxon>Pseudomonadati</taxon>
        <taxon>Pseudomonadota</taxon>
        <taxon>Gammaproteobacteria</taxon>
        <taxon>Thiotrichales</taxon>
        <taxon>Piscirickettsiaceae</taxon>
        <taxon>Thiomicrorhabdus</taxon>
    </lineage>
</organism>
<protein>
    <submittedName>
        <fullName evidence="5">Molybdate ABC transporter substrate-binding protein</fullName>
    </submittedName>
</protein>
<accession>A0A4P9K9A5</accession>
<dbReference type="KEGG" id="thig:FE785_09840"/>
<keyword evidence="4" id="KW-0500">Molybdenum</keyword>
<dbReference type="InterPro" id="IPR044084">
    <property type="entry name" value="AvModA-like_subst-bd"/>
</dbReference>
<name>A0A4P9K9A5_9GAMM</name>
<comment type="similarity">
    <text evidence="1">Belongs to the bacterial solute-binding protein ModA family.</text>
</comment>
<dbReference type="NCBIfam" id="TIGR01256">
    <property type="entry name" value="modA"/>
    <property type="match status" value="1"/>
</dbReference>
<sequence>MKRGLQLKSLKARLNSYRLVKLASIKTMFFIVLATLSFISPQANAVEEKSIHIAVAANFLATLRAISSEFTYETGIEVHLSSGATGMLAAQIQRGAPFDLFFSADQKRPKMLEQKGLTEPGTRFDYVKGQLVLWSPNPARVRADLTNFDLSNENLRFVAIANPKTAPYGVAAIEVLKHYGLYDKLKRQGKLVQGSNIGKTFHYVMTGSAQLGLVAKSYVVNPEHVTHGDVFDIDSKLYPPLLQQAVVLKGRKSAEVEQFLSFFKSPRMQGLIEEYGYAVVDNL</sequence>
<evidence type="ECO:0000313" key="5">
    <source>
        <dbReference type="EMBL" id="QCU90907.1"/>
    </source>
</evidence>